<feature type="domain" description="C2H2-type" evidence="7">
    <location>
        <begin position="34"/>
        <end position="61"/>
    </location>
</feature>
<evidence type="ECO:0000256" key="2">
    <source>
        <dbReference type="ARBA" id="ARBA00022801"/>
    </source>
</evidence>
<dbReference type="PANTHER" id="PTHR12801:SF114">
    <property type="entry name" value="EXONUCLEASE, PUTATIVE (AFU_ORTHOLOGUE AFUA_7G00870)-RELATED"/>
    <property type="match status" value="1"/>
</dbReference>
<keyword evidence="3" id="KW-0269">Exonuclease</keyword>
<name>A0A1V6PXJ3_9EURO</name>
<evidence type="ECO:0000256" key="1">
    <source>
        <dbReference type="ARBA" id="ARBA00022722"/>
    </source>
</evidence>
<dbReference type="PROSITE" id="PS00028">
    <property type="entry name" value="ZINC_FINGER_C2H2_1"/>
    <property type="match status" value="1"/>
</dbReference>
<keyword evidence="2" id="KW-0378">Hydrolase</keyword>
<dbReference type="SMART" id="SM00479">
    <property type="entry name" value="EXOIII"/>
    <property type="match status" value="1"/>
</dbReference>
<feature type="region of interest" description="Disordered" evidence="6">
    <location>
        <begin position="53"/>
        <end position="94"/>
    </location>
</feature>
<evidence type="ECO:0000256" key="5">
    <source>
        <dbReference type="SAM" id="Coils"/>
    </source>
</evidence>
<comment type="caution">
    <text evidence="8">The sequence shown here is derived from an EMBL/GenBank/DDBJ whole genome shotgun (WGS) entry which is preliminary data.</text>
</comment>
<dbReference type="InterPro" id="IPR047021">
    <property type="entry name" value="REXO1/3/4-like"/>
</dbReference>
<dbReference type="Pfam" id="PF00929">
    <property type="entry name" value="RNase_T"/>
    <property type="match status" value="1"/>
</dbReference>
<dbReference type="GO" id="GO:0005634">
    <property type="term" value="C:nucleus"/>
    <property type="evidence" value="ECO:0007669"/>
    <property type="project" value="TreeGrafter"/>
</dbReference>
<dbReference type="GO" id="GO:0004527">
    <property type="term" value="F:exonuclease activity"/>
    <property type="evidence" value="ECO:0007669"/>
    <property type="project" value="UniProtKB-KW"/>
</dbReference>
<keyword evidence="4" id="KW-0863">Zinc-finger</keyword>
<dbReference type="SUPFAM" id="SSF53098">
    <property type="entry name" value="Ribonuclease H-like"/>
    <property type="match status" value="1"/>
</dbReference>
<protein>
    <recommendedName>
        <fullName evidence="7">C2H2-type domain-containing protein</fullName>
    </recommendedName>
</protein>
<evidence type="ECO:0000256" key="3">
    <source>
        <dbReference type="ARBA" id="ARBA00022839"/>
    </source>
</evidence>
<keyword evidence="4" id="KW-0479">Metal-binding</keyword>
<keyword evidence="9" id="KW-1185">Reference proteome</keyword>
<dbReference type="SMART" id="SM00355">
    <property type="entry name" value="ZnF_C2H2"/>
    <property type="match status" value="2"/>
</dbReference>
<dbReference type="CDD" id="cd06137">
    <property type="entry name" value="DEDDh_RNase"/>
    <property type="match status" value="1"/>
</dbReference>
<dbReference type="Gene3D" id="3.30.420.10">
    <property type="entry name" value="Ribonuclease H-like superfamily/Ribonuclease H"/>
    <property type="match status" value="1"/>
</dbReference>
<keyword evidence="5" id="KW-0175">Coiled coil</keyword>
<gene>
    <name evidence="8" type="ORF">PENANT_c026G06424</name>
</gene>
<evidence type="ECO:0000256" key="6">
    <source>
        <dbReference type="SAM" id="MobiDB-lite"/>
    </source>
</evidence>
<dbReference type="GO" id="GO:0008270">
    <property type="term" value="F:zinc ion binding"/>
    <property type="evidence" value="ECO:0007669"/>
    <property type="project" value="UniProtKB-KW"/>
</dbReference>
<proteinExistence type="predicted"/>
<evidence type="ECO:0000313" key="8">
    <source>
        <dbReference type="EMBL" id="OQD81691.1"/>
    </source>
</evidence>
<evidence type="ECO:0000313" key="9">
    <source>
        <dbReference type="Proteomes" id="UP000191672"/>
    </source>
</evidence>
<accession>A0A1V6PXJ3</accession>
<keyword evidence="4" id="KW-0862">Zinc</keyword>
<dbReference type="InterPro" id="IPR013087">
    <property type="entry name" value="Znf_C2H2_type"/>
</dbReference>
<evidence type="ECO:0000259" key="7">
    <source>
        <dbReference type="PROSITE" id="PS50157"/>
    </source>
</evidence>
<dbReference type="AlphaFoldDB" id="A0A1V6PXJ3"/>
<organism evidence="8 9">
    <name type="scientific">Penicillium antarcticum</name>
    <dbReference type="NCBI Taxonomy" id="416450"/>
    <lineage>
        <taxon>Eukaryota</taxon>
        <taxon>Fungi</taxon>
        <taxon>Dikarya</taxon>
        <taxon>Ascomycota</taxon>
        <taxon>Pezizomycotina</taxon>
        <taxon>Eurotiomycetes</taxon>
        <taxon>Eurotiomycetidae</taxon>
        <taxon>Eurotiales</taxon>
        <taxon>Aspergillaceae</taxon>
        <taxon>Penicillium</taxon>
    </lineage>
</organism>
<dbReference type="Proteomes" id="UP000191672">
    <property type="component" value="Unassembled WGS sequence"/>
</dbReference>
<dbReference type="STRING" id="416450.A0A1V6PXJ3"/>
<keyword evidence="1" id="KW-0540">Nuclease</keyword>
<dbReference type="GO" id="GO:0006364">
    <property type="term" value="P:rRNA processing"/>
    <property type="evidence" value="ECO:0007669"/>
    <property type="project" value="TreeGrafter"/>
</dbReference>
<dbReference type="PANTHER" id="PTHR12801">
    <property type="entry name" value="RNA EXONUCLEASE REXO1 / RECO3 FAMILY MEMBER-RELATED"/>
    <property type="match status" value="1"/>
</dbReference>
<dbReference type="InterPro" id="IPR013520">
    <property type="entry name" value="Ribonucl_H"/>
</dbReference>
<sequence>MADTTVFVCPGCDRNDFKSLRAVKTHFELKKHKLFCDPCQKGFTNVWNLLQHTQKHQKPDQKEKIPSGSSPLPPPATQGRKRAPKPKSNPKPLVVQPVVEVLPFPSHPWSPAAPRSPVEPTEMESLDLQIEALNLQPLVITRTNRHAVLGLPEQSLYLRYLLLQCHNNIRLRAQGFIVETITDDTRRRPSIPKSLFLNTPAAVSSEAPRKSAVVLDCEMVQVADGLREVAYITAIDFLTGDVLLDHYVQPDKKVVSWDTRYSGVTCDAMKKAVRKGQAIMGWRRARQHLWKFVGPETVLIGHSLNNDLDVLGIVHPKIVDSSILTSEAVFNELLPGQALLRTWSLKTLTQELAGYEIQTAGKKGHSAYEDTMATRDILIWCIRNQKLWAIWSAERRDAEKIRALEHELAKIQAKLEQVKINKEKSDKEREEEKLEIMKLAAGLS</sequence>
<dbReference type="EMBL" id="MDYN01000026">
    <property type="protein sequence ID" value="OQD81691.1"/>
    <property type="molecule type" value="Genomic_DNA"/>
</dbReference>
<dbReference type="InterPro" id="IPR036397">
    <property type="entry name" value="RNaseH_sf"/>
</dbReference>
<reference evidence="9" key="1">
    <citation type="journal article" date="2017" name="Nat. Microbiol.">
        <title>Global analysis of biosynthetic gene clusters reveals vast potential of secondary metabolite production in Penicillium species.</title>
        <authorList>
            <person name="Nielsen J.C."/>
            <person name="Grijseels S."/>
            <person name="Prigent S."/>
            <person name="Ji B."/>
            <person name="Dainat J."/>
            <person name="Nielsen K.F."/>
            <person name="Frisvad J.C."/>
            <person name="Workman M."/>
            <person name="Nielsen J."/>
        </authorList>
    </citation>
    <scope>NUCLEOTIDE SEQUENCE [LARGE SCALE GENOMIC DNA]</scope>
    <source>
        <strain evidence="9">IBT 31811</strain>
    </source>
</reference>
<dbReference type="PROSITE" id="PS50157">
    <property type="entry name" value="ZINC_FINGER_C2H2_2"/>
    <property type="match status" value="1"/>
</dbReference>
<dbReference type="GO" id="GO:0003676">
    <property type="term" value="F:nucleic acid binding"/>
    <property type="evidence" value="ECO:0007669"/>
    <property type="project" value="InterPro"/>
</dbReference>
<dbReference type="InterPro" id="IPR012337">
    <property type="entry name" value="RNaseH-like_sf"/>
</dbReference>
<dbReference type="GO" id="GO:0000027">
    <property type="term" value="P:ribosomal large subunit assembly"/>
    <property type="evidence" value="ECO:0007669"/>
    <property type="project" value="TreeGrafter"/>
</dbReference>
<evidence type="ECO:0000256" key="4">
    <source>
        <dbReference type="PROSITE-ProRule" id="PRU00042"/>
    </source>
</evidence>
<feature type="coiled-coil region" evidence="5">
    <location>
        <begin position="394"/>
        <end position="440"/>
    </location>
</feature>
<dbReference type="Gene3D" id="3.30.160.60">
    <property type="entry name" value="Classic Zinc Finger"/>
    <property type="match status" value="1"/>
</dbReference>
<dbReference type="OrthoDB" id="16516at2759"/>